<organism evidence="2 3">
    <name type="scientific">Cladophialophora immunda</name>
    <dbReference type="NCBI Taxonomy" id="569365"/>
    <lineage>
        <taxon>Eukaryota</taxon>
        <taxon>Fungi</taxon>
        <taxon>Dikarya</taxon>
        <taxon>Ascomycota</taxon>
        <taxon>Pezizomycotina</taxon>
        <taxon>Eurotiomycetes</taxon>
        <taxon>Chaetothyriomycetidae</taxon>
        <taxon>Chaetothyriales</taxon>
        <taxon>Herpotrichiellaceae</taxon>
        <taxon>Cladophialophora</taxon>
    </lineage>
</organism>
<reference evidence="2 3" key="1">
    <citation type="submission" date="2015-01" db="EMBL/GenBank/DDBJ databases">
        <title>The Genome Sequence of Cladophialophora immunda CBS83496.</title>
        <authorList>
            <consortium name="The Broad Institute Genomics Platform"/>
            <person name="Cuomo C."/>
            <person name="de Hoog S."/>
            <person name="Gorbushina A."/>
            <person name="Stielow B."/>
            <person name="Teixiera M."/>
            <person name="Abouelleil A."/>
            <person name="Chapman S.B."/>
            <person name="Priest M."/>
            <person name="Young S.K."/>
            <person name="Wortman J."/>
            <person name="Nusbaum C."/>
            <person name="Birren B."/>
        </authorList>
    </citation>
    <scope>NUCLEOTIDE SEQUENCE [LARGE SCALE GENOMIC DNA]</scope>
    <source>
        <strain evidence="2 3">CBS 83496</strain>
    </source>
</reference>
<feature type="compositionally biased region" description="Basic and acidic residues" evidence="1">
    <location>
        <begin position="51"/>
        <end position="70"/>
    </location>
</feature>
<dbReference type="EMBL" id="KN847043">
    <property type="protein sequence ID" value="KIW27559.1"/>
    <property type="molecule type" value="Genomic_DNA"/>
</dbReference>
<proteinExistence type="predicted"/>
<protein>
    <submittedName>
        <fullName evidence="2">Uncharacterized protein</fullName>
    </submittedName>
</protein>
<feature type="region of interest" description="Disordered" evidence="1">
    <location>
        <begin position="174"/>
        <end position="238"/>
    </location>
</feature>
<dbReference type="HOGENOM" id="CLU_733625_0_0_1"/>
<dbReference type="AlphaFoldDB" id="A0A0D2CV57"/>
<feature type="region of interest" description="Disordered" evidence="1">
    <location>
        <begin position="266"/>
        <end position="286"/>
    </location>
</feature>
<name>A0A0D2CV57_9EURO</name>
<dbReference type="OrthoDB" id="4154803at2759"/>
<keyword evidence="3" id="KW-1185">Reference proteome</keyword>
<dbReference type="RefSeq" id="XP_016247775.1">
    <property type="nucleotide sequence ID" value="XM_016394356.1"/>
</dbReference>
<gene>
    <name evidence="2" type="ORF">PV07_07288</name>
</gene>
<feature type="compositionally biased region" description="Basic and acidic residues" evidence="1">
    <location>
        <begin position="104"/>
        <end position="136"/>
    </location>
</feature>
<accession>A0A0D2CV57</accession>
<feature type="compositionally biased region" description="Polar residues" evidence="1">
    <location>
        <begin position="72"/>
        <end position="86"/>
    </location>
</feature>
<dbReference type="GeneID" id="27346482"/>
<feature type="region of interest" description="Disordered" evidence="1">
    <location>
        <begin position="41"/>
        <end position="136"/>
    </location>
</feature>
<evidence type="ECO:0000313" key="2">
    <source>
        <dbReference type="EMBL" id="KIW27559.1"/>
    </source>
</evidence>
<feature type="compositionally biased region" description="Polar residues" evidence="1">
    <location>
        <begin position="193"/>
        <end position="215"/>
    </location>
</feature>
<dbReference type="VEuPathDB" id="FungiDB:PV07_07288"/>
<evidence type="ECO:0000313" key="3">
    <source>
        <dbReference type="Proteomes" id="UP000054466"/>
    </source>
</evidence>
<evidence type="ECO:0000256" key="1">
    <source>
        <dbReference type="SAM" id="MobiDB-lite"/>
    </source>
</evidence>
<sequence>MDNETLLKYELAEIELDKRQLQLERRELGVKRRLEQLKRRVDLTDDNADSTEDHVVVKSEADPGDADKIRAATQNRSSAEQQTDTIAASPAAEDTPASPVENTAVERLHQKVDKGKSETGKEKHRTTLDSRKWDEARSDHELMGRQAFSCEQEEQSTIPVKPLDSHEELLAAFRGRPPTHPANVPATRRQSRLSDNLTVSSESDADSETSYSPGRQDSRAKRRRISQNAGKQLADVSGPITKSQQYSLVRHYTGLLLKRMAAVESSLPPDCSQKPTVASKMRRTTNGSTHHTLTLLHEEFEMTVRTYAKHHQLRRVLMEDLDKFDEAQRYWWPKCTALTTQQERTSFIDKVFHDIASSRFSKQEFEVGHGAFENNKD</sequence>
<dbReference type="Proteomes" id="UP000054466">
    <property type="component" value="Unassembled WGS sequence"/>
</dbReference>